<dbReference type="PANTHER" id="PTHR42894">
    <property type="entry name" value="N-(5'-PHOSPHORIBOSYL)ANTHRANILATE ISOMERASE"/>
    <property type="match status" value="1"/>
</dbReference>
<keyword evidence="10" id="KW-1185">Reference proteome</keyword>
<dbReference type="InterPro" id="IPR013785">
    <property type="entry name" value="Aldolase_TIM"/>
</dbReference>
<evidence type="ECO:0000256" key="3">
    <source>
        <dbReference type="ARBA" id="ARBA00012572"/>
    </source>
</evidence>
<accession>A0A833RE08</accession>
<proteinExistence type="inferred from homology"/>
<keyword evidence="6" id="KW-0057">Aromatic amino acid biosynthesis</keyword>
<dbReference type="HAMAP" id="MF_00135">
    <property type="entry name" value="PRAI"/>
    <property type="match status" value="1"/>
</dbReference>
<evidence type="ECO:0000256" key="7">
    <source>
        <dbReference type="ARBA" id="ARBA00023235"/>
    </source>
</evidence>
<dbReference type="Proteomes" id="UP000623129">
    <property type="component" value="Unassembled WGS sequence"/>
</dbReference>
<dbReference type="Gene3D" id="3.20.20.70">
    <property type="entry name" value="Aldolase class I"/>
    <property type="match status" value="1"/>
</dbReference>
<protein>
    <recommendedName>
        <fullName evidence="3">phosphoribosylanthranilate isomerase</fullName>
        <ecNumber evidence="3">5.3.1.24</ecNumber>
    </recommendedName>
</protein>
<comment type="pathway">
    <text evidence="1">Amino-acid biosynthesis; L-tryptophan biosynthesis; L-tryptophan from chorismate: step 3/5.</text>
</comment>
<comment type="similarity">
    <text evidence="2">Belongs to the TrpF family.</text>
</comment>
<dbReference type="OrthoDB" id="524799at2759"/>
<dbReference type="InterPro" id="IPR001240">
    <property type="entry name" value="PRAI_dom"/>
</dbReference>
<evidence type="ECO:0000256" key="6">
    <source>
        <dbReference type="ARBA" id="ARBA00023141"/>
    </source>
</evidence>
<dbReference type="InterPro" id="IPR011060">
    <property type="entry name" value="RibuloseP-bd_barrel"/>
</dbReference>
<keyword evidence="5" id="KW-0822">Tryptophan biosynthesis</keyword>
<evidence type="ECO:0000256" key="5">
    <source>
        <dbReference type="ARBA" id="ARBA00022822"/>
    </source>
</evidence>
<keyword evidence="7 9" id="KW-0413">Isomerase</keyword>
<organism evidence="9 10">
    <name type="scientific">Carex littledalei</name>
    <dbReference type="NCBI Taxonomy" id="544730"/>
    <lineage>
        <taxon>Eukaryota</taxon>
        <taxon>Viridiplantae</taxon>
        <taxon>Streptophyta</taxon>
        <taxon>Embryophyta</taxon>
        <taxon>Tracheophyta</taxon>
        <taxon>Spermatophyta</taxon>
        <taxon>Magnoliopsida</taxon>
        <taxon>Liliopsida</taxon>
        <taxon>Poales</taxon>
        <taxon>Cyperaceae</taxon>
        <taxon>Cyperoideae</taxon>
        <taxon>Cariceae</taxon>
        <taxon>Carex</taxon>
        <taxon>Carex subgen. Euthyceras</taxon>
    </lineage>
</organism>
<dbReference type="EMBL" id="SWLB01000010">
    <property type="protein sequence ID" value="KAF3333188.1"/>
    <property type="molecule type" value="Genomic_DNA"/>
</dbReference>
<gene>
    <name evidence="9" type="ORF">FCM35_KLT00879</name>
</gene>
<evidence type="ECO:0000313" key="10">
    <source>
        <dbReference type="Proteomes" id="UP000623129"/>
    </source>
</evidence>
<evidence type="ECO:0000256" key="2">
    <source>
        <dbReference type="ARBA" id="ARBA00007571"/>
    </source>
</evidence>
<name>A0A833RE08_9POAL</name>
<evidence type="ECO:0000256" key="1">
    <source>
        <dbReference type="ARBA" id="ARBA00004664"/>
    </source>
</evidence>
<feature type="domain" description="N-(5'phosphoribosyl) anthranilate isomerase (PRAI)" evidence="8">
    <location>
        <begin position="2"/>
        <end position="200"/>
    </location>
</feature>
<evidence type="ECO:0000256" key="4">
    <source>
        <dbReference type="ARBA" id="ARBA00022605"/>
    </source>
</evidence>
<dbReference type="AlphaFoldDB" id="A0A833RE08"/>
<evidence type="ECO:0000313" key="9">
    <source>
        <dbReference type="EMBL" id="KAF3333188.1"/>
    </source>
</evidence>
<sequence length="206" mass="22051">MCGITSAKDAETAARAGASLIGMILWPKSKRSVSLEVAKEISKVARQCGAEPVGVFVDDDLDTILHVADASGIEFIQLHGDESRALLPQLLRKSRIIYVLHADDGGNLINNMPSEDCLLVDWVLVDSAKGGSGKGFNWKDFKLPPIKSNNGWLLAGGLHPDNVSEAISLLRPDGVDVSSGICAPDGINKDPERIASFMNNVRSFSL</sequence>
<keyword evidence="4" id="KW-0028">Amino-acid biosynthesis</keyword>
<dbReference type="UniPathway" id="UPA00035">
    <property type="reaction ID" value="UER00042"/>
</dbReference>
<evidence type="ECO:0000259" key="8">
    <source>
        <dbReference type="Pfam" id="PF00697"/>
    </source>
</evidence>
<dbReference type="PANTHER" id="PTHR42894:SF1">
    <property type="entry name" value="N-(5'-PHOSPHORIBOSYL)ANTHRANILATE ISOMERASE"/>
    <property type="match status" value="1"/>
</dbReference>
<dbReference type="Pfam" id="PF00697">
    <property type="entry name" value="PRAI"/>
    <property type="match status" value="1"/>
</dbReference>
<dbReference type="CDD" id="cd00405">
    <property type="entry name" value="PRAI"/>
    <property type="match status" value="1"/>
</dbReference>
<dbReference type="InterPro" id="IPR044643">
    <property type="entry name" value="TrpF_fam"/>
</dbReference>
<comment type="caution">
    <text evidence="9">The sequence shown here is derived from an EMBL/GenBank/DDBJ whole genome shotgun (WGS) entry which is preliminary data.</text>
</comment>
<dbReference type="SUPFAM" id="SSF51366">
    <property type="entry name" value="Ribulose-phoshate binding barrel"/>
    <property type="match status" value="1"/>
</dbReference>
<dbReference type="GO" id="GO:0000162">
    <property type="term" value="P:L-tryptophan biosynthetic process"/>
    <property type="evidence" value="ECO:0007669"/>
    <property type="project" value="UniProtKB-UniPathway"/>
</dbReference>
<dbReference type="GO" id="GO:0004640">
    <property type="term" value="F:phosphoribosylanthranilate isomerase activity"/>
    <property type="evidence" value="ECO:0007669"/>
    <property type="project" value="UniProtKB-EC"/>
</dbReference>
<dbReference type="FunFam" id="3.20.20.70:FF:000075">
    <property type="entry name" value="Tryptophan biosynthesis protein TRP1"/>
    <property type="match status" value="1"/>
</dbReference>
<reference evidence="9" key="1">
    <citation type="submission" date="2020-01" db="EMBL/GenBank/DDBJ databases">
        <title>Genome sequence of Kobresia littledalei, the first chromosome-level genome in the family Cyperaceae.</title>
        <authorList>
            <person name="Qu G."/>
        </authorList>
    </citation>
    <scope>NUCLEOTIDE SEQUENCE</scope>
    <source>
        <strain evidence="9">C.B.Clarke</strain>
        <tissue evidence="9">Leaf</tissue>
    </source>
</reference>
<dbReference type="EC" id="5.3.1.24" evidence="3"/>